<accession>B7KAN6</accession>
<dbReference type="STRING" id="65393.PCC7424_0240"/>
<dbReference type="KEGG" id="cyc:PCC7424_0240"/>
<dbReference type="Proteomes" id="UP000002384">
    <property type="component" value="Chromosome"/>
</dbReference>
<sequence length="760" mass="84963">MVTNFNKLSVNDQFQEFPSEELEESSASSKGGTNFKPYLRTLIRKAWLVLGLTTLGTSAALFWNAQAPNMYTGNFYLLVEPITPFSKVSDPSTIARTGGVPRDDLFSLDYPTNLAFLQSPGMTFQLAQDVHQKKPTRSVPAIWQDLRKNLVVERVGRTPTTATKIFAVTYKGEDPQEVKAVLEVAADTFLNYSVEDRETSLKAGVKFIAEQLPALQERLKKLQSEQERLRQQYDLINPTTKGQEVLTQLSNIEQQLLDVQTELKAQQSLYQTLRGQLNFTPEEALAAASLSQDPTRLPLLTQLQQIESQIAIESSKFTPENPTLKALEEQRQNLSNLLDQTTQEIIQQNSIITPGNSDILNHQDPTRLQLINQLVQTNNQIQQLEVRYQSLQQTKARWEQQAKLYPAVIRQYEDLDRQITLTSQILDRLLTQRETLKVESAQELPWQLISPPQIPLDAEGKPVAEPPDPKKKLAAGLMGGLLLGAAIAFLWEKQRNIFYGVEDLKDAFSLPVLGNIPWDNASDSVPGLTKPLEGKSADSESEIDPHVIHSLNNRGVLFLNAFDLLYSELSFLYNHPPLHSLVVSSVQAQDGQTTIALYLAKAAAATGKRVLLVDTNLASPQLHSWFNLPNYKGLSDLLMDEELASYDVIQPSQEIDNLFVLSAGSAQAPASKLLWFPRMQSLMRELKVRYDLIIYDAPHFYESTDIGFLGAQTDGIVMVVGIGKTPPYLVKQAVEEINKLRLPLLGLVANHTLPAPIGFF</sequence>
<dbReference type="CDD" id="cd05387">
    <property type="entry name" value="BY-kinase"/>
    <property type="match status" value="1"/>
</dbReference>
<dbReference type="InterPro" id="IPR027417">
    <property type="entry name" value="P-loop_NTPase"/>
</dbReference>
<evidence type="ECO:0000256" key="2">
    <source>
        <dbReference type="ARBA" id="ARBA00022840"/>
    </source>
</evidence>
<keyword evidence="4" id="KW-1133">Transmembrane helix</keyword>
<protein>
    <submittedName>
        <fullName evidence="5">Lipopolysaccharide biosynthesis protein</fullName>
    </submittedName>
</protein>
<evidence type="ECO:0000256" key="3">
    <source>
        <dbReference type="SAM" id="Coils"/>
    </source>
</evidence>
<proteinExistence type="predicted"/>
<dbReference type="RefSeq" id="WP_012597658.1">
    <property type="nucleotide sequence ID" value="NC_011729.1"/>
</dbReference>
<evidence type="ECO:0000313" key="5">
    <source>
        <dbReference type="EMBL" id="ACK68708.1"/>
    </source>
</evidence>
<dbReference type="OrthoDB" id="580971at2"/>
<keyword evidence="6" id="KW-1185">Reference proteome</keyword>
<evidence type="ECO:0000256" key="4">
    <source>
        <dbReference type="SAM" id="Phobius"/>
    </source>
</evidence>
<evidence type="ECO:0000256" key="1">
    <source>
        <dbReference type="ARBA" id="ARBA00022741"/>
    </source>
</evidence>
<organism evidence="5 6">
    <name type="scientific">Gloeothece citriformis (strain PCC 7424)</name>
    <name type="common">Cyanothece sp. (strain PCC 7424)</name>
    <dbReference type="NCBI Taxonomy" id="65393"/>
    <lineage>
        <taxon>Bacteria</taxon>
        <taxon>Bacillati</taxon>
        <taxon>Cyanobacteriota</taxon>
        <taxon>Cyanophyceae</taxon>
        <taxon>Oscillatoriophycideae</taxon>
        <taxon>Chroococcales</taxon>
        <taxon>Aphanothecaceae</taxon>
        <taxon>Gloeothece</taxon>
        <taxon>Gloeothece citriformis</taxon>
    </lineage>
</organism>
<name>B7KAN6_GLOC7</name>
<feature type="coiled-coil region" evidence="3">
    <location>
        <begin position="324"/>
        <end position="401"/>
    </location>
</feature>
<keyword evidence="4" id="KW-0472">Membrane</keyword>
<feature type="transmembrane region" description="Helical" evidence="4">
    <location>
        <begin position="46"/>
        <end position="65"/>
    </location>
</feature>
<dbReference type="EMBL" id="CP001291">
    <property type="protein sequence ID" value="ACK68708.1"/>
    <property type="molecule type" value="Genomic_DNA"/>
</dbReference>
<reference evidence="6" key="1">
    <citation type="journal article" date="2011" name="MBio">
        <title>Novel metabolic attributes of the genus Cyanothece, comprising a group of unicellular nitrogen-fixing Cyanobacteria.</title>
        <authorList>
            <person name="Bandyopadhyay A."/>
            <person name="Elvitigala T."/>
            <person name="Welsh E."/>
            <person name="Stockel J."/>
            <person name="Liberton M."/>
            <person name="Min H."/>
            <person name="Sherman L.A."/>
            <person name="Pakrasi H.B."/>
        </authorList>
    </citation>
    <scope>NUCLEOTIDE SEQUENCE [LARGE SCALE GENOMIC DNA]</scope>
    <source>
        <strain evidence="6">PCC 7424</strain>
    </source>
</reference>
<dbReference type="GO" id="GO:0004713">
    <property type="term" value="F:protein tyrosine kinase activity"/>
    <property type="evidence" value="ECO:0007669"/>
    <property type="project" value="TreeGrafter"/>
</dbReference>
<dbReference type="eggNOG" id="COG3206">
    <property type="taxonomic scope" value="Bacteria"/>
</dbReference>
<dbReference type="PANTHER" id="PTHR32309">
    <property type="entry name" value="TYROSINE-PROTEIN KINASE"/>
    <property type="match status" value="1"/>
</dbReference>
<dbReference type="GO" id="GO:0005886">
    <property type="term" value="C:plasma membrane"/>
    <property type="evidence" value="ECO:0007669"/>
    <property type="project" value="TreeGrafter"/>
</dbReference>
<dbReference type="HOGENOM" id="CLU_009912_2_2_3"/>
<feature type="coiled-coil region" evidence="3">
    <location>
        <begin position="205"/>
        <end position="269"/>
    </location>
</feature>
<dbReference type="InterPro" id="IPR005702">
    <property type="entry name" value="Wzc-like_C"/>
</dbReference>
<evidence type="ECO:0000313" key="6">
    <source>
        <dbReference type="Proteomes" id="UP000002384"/>
    </source>
</evidence>
<gene>
    <name evidence="5" type="ordered locus">PCC7424_0240</name>
</gene>
<keyword evidence="4" id="KW-0812">Transmembrane</keyword>
<dbReference type="InterPro" id="IPR050445">
    <property type="entry name" value="Bact_polysacc_biosynth/exp"/>
</dbReference>
<dbReference type="eggNOG" id="COG0489">
    <property type="taxonomic scope" value="Bacteria"/>
</dbReference>
<keyword evidence="1" id="KW-0547">Nucleotide-binding</keyword>
<dbReference type="AlphaFoldDB" id="B7KAN6"/>
<dbReference type="Gene3D" id="3.40.50.300">
    <property type="entry name" value="P-loop containing nucleotide triphosphate hydrolases"/>
    <property type="match status" value="1"/>
</dbReference>
<dbReference type="SUPFAM" id="SSF52540">
    <property type="entry name" value="P-loop containing nucleoside triphosphate hydrolases"/>
    <property type="match status" value="1"/>
</dbReference>
<keyword evidence="3" id="KW-0175">Coiled coil</keyword>
<keyword evidence="2" id="KW-0067">ATP-binding</keyword>
<dbReference type="PANTHER" id="PTHR32309:SF13">
    <property type="entry name" value="FERRIC ENTEROBACTIN TRANSPORT PROTEIN FEPE"/>
    <property type="match status" value="1"/>
</dbReference>